<proteinExistence type="predicted"/>
<dbReference type="AlphaFoldDB" id="A0A1R3XTM0"/>
<evidence type="ECO:0000313" key="3">
    <source>
        <dbReference type="Proteomes" id="UP000187181"/>
    </source>
</evidence>
<name>A0A1R3XTM0_9BACT</name>
<evidence type="ECO:0000256" key="1">
    <source>
        <dbReference type="SAM" id="Phobius"/>
    </source>
</evidence>
<dbReference type="Proteomes" id="UP000187181">
    <property type="component" value="Unassembled WGS sequence"/>
</dbReference>
<protein>
    <submittedName>
        <fullName evidence="2">Uncharacterized protein</fullName>
    </submittedName>
</protein>
<evidence type="ECO:0000313" key="2">
    <source>
        <dbReference type="EMBL" id="SIT95231.1"/>
    </source>
</evidence>
<dbReference type="STRING" id="1317125.SAMN05444128_3975"/>
<feature type="transmembrane region" description="Helical" evidence="1">
    <location>
        <begin position="6"/>
        <end position="30"/>
    </location>
</feature>
<organism evidence="2 3">
    <name type="scientific">Pontibacter indicus</name>
    <dbReference type="NCBI Taxonomy" id="1317125"/>
    <lineage>
        <taxon>Bacteria</taxon>
        <taxon>Pseudomonadati</taxon>
        <taxon>Bacteroidota</taxon>
        <taxon>Cytophagia</taxon>
        <taxon>Cytophagales</taxon>
        <taxon>Hymenobacteraceae</taxon>
        <taxon>Pontibacter</taxon>
    </lineage>
</organism>
<dbReference type="EMBL" id="FTPP01000006">
    <property type="protein sequence ID" value="SIT95231.1"/>
    <property type="molecule type" value="Genomic_DNA"/>
</dbReference>
<reference evidence="3" key="1">
    <citation type="submission" date="2017-01" db="EMBL/GenBank/DDBJ databases">
        <authorList>
            <person name="Varghese N."/>
            <person name="Submissions S."/>
        </authorList>
    </citation>
    <scope>NUCLEOTIDE SEQUENCE [LARGE SCALE GENOMIC DNA]</scope>
    <source>
        <strain evidence="3">LP100</strain>
    </source>
</reference>
<keyword evidence="3" id="KW-1185">Reference proteome</keyword>
<keyword evidence="1" id="KW-1133">Transmembrane helix</keyword>
<accession>A0A1R3XTM0</accession>
<sequence length="173" mass="18555">MLTQFSWHQFALSVGACLLLYYTVVTLLLYRRPLRAWLSRGPASRQASRPAATPDVMGPVLSDTSSLLPDAAALVVAPAPPQEPVAAALQPDDVRADLLAELQDLLDLAAGNLAGKEDFCQLVRLVISRYAPALPGVQDQVNRFLLEQGHDRLPFALSAADLQACWPTAAGQG</sequence>
<keyword evidence="1" id="KW-0472">Membrane</keyword>
<keyword evidence="1" id="KW-0812">Transmembrane</keyword>
<gene>
    <name evidence="2" type="ORF">SAMN05444128_3975</name>
</gene>